<keyword evidence="3" id="KW-1185">Reference proteome</keyword>
<reference evidence="2 3" key="1">
    <citation type="submission" date="2024-04" db="EMBL/GenBank/DDBJ databases">
        <title>Flavobacterium sp. DGU41 16S ribosomal RNA gene Genome sequencing and assembly.</title>
        <authorList>
            <person name="Park S."/>
        </authorList>
    </citation>
    <scope>NUCLEOTIDE SEQUENCE [LARGE SCALE GENOMIC DNA]</scope>
    <source>
        <strain evidence="2 3">DGU41</strain>
    </source>
</reference>
<protein>
    <recommendedName>
        <fullName evidence="4">Phage holin family protein</fullName>
    </recommendedName>
</protein>
<proteinExistence type="predicted"/>
<evidence type="ECO:0000256" key="1">
    <source>
        <dbReference type="SAM" id="Phobius"/>
    </source>
</evidence>
<evidence type="ECO:0000313" key="2">
    <source>
        <dbReference type="EMBL" id="MEL1248880.1"/>
    </source>
</evidence>
<keyword evidence="1" id="KW-0812">Transmembrane</keyword>
<dbReference type="RefSeq" id="WP_341683751.1">
    <property type="nucleotide sequence ID" value="NZ_JBBYHT010000007.1"/>
</dbReference>
<accession>A0ABU9I8X8</accession>
<comment type="caution">
    <text evidence="2">The sequence shown here is derived from an EMBL/GenBank/DDBJ whole genome shotgun (WGS) entry which is preliminary data.</text>
</comment>
<name>A0ABU9I8X8_9FLAO</name>
<feature type="transmembrane region" description="Helical" evidence="1">
    <location>
        <begin position="43"/>
        <end position="67"/>
    </location>
</feature>
<dbReference type="Proteomes" id="UP001393056">
    <property type="component" value="Unassembled WGS sequence"/>
</dbReference>
<keyword evidence="1" id="KW-0472">Membrane</keyword>
<evidence type="ECO:0008006" key="4">
    <source>
        <dbReference type="Google" id="ProtNLM"/>
    </source>
</evidence>
<dbReference type="EMBL" id="JBBYHT010000007">
    <property type="protein sequence ID" value="MEL1248880.1"/>
    <property type="molecule type" value="Genomic_DNA"/>
</dbReference>
<keyword evidence="1" id="KW-1133">Transmembrane helix</keyword>
<gene>
    <name evidence="2" type="ORF">AAEO58_12575</name>
</gene>
<feature type="transmembrane region" description="Helical" evidence="1">
    <location>
        <begin position="73"/>
        <end position="94"/>
    </location>
</feature>
<sequence>MENIATDIELLYKKAEQYSKTSFELLQLNTIDKTSDVISSLSVVISISIIVAMFTLFINIGISLFIGKLLNDYAMGFFLVSGFYFIVAIIVFIFRKTLIKIPIDNLIVSKLLKDKIISEDESNPNHL</sequence>
<organism evidence="2 3">
    <name type="scientific">Flavobacterium helocola</name>
    <dbReference type="NCBI Taxonomy" id="3139139"/>
    <lineage>
        <taxon>Bacteria</taxon>
        <taxon>Pseudomonadati</taxon>
        <taxon>Bacteroidota</taxon>
        <taxon>Flavobacteriia</taxon>
        <taxon>Flavobacteriales</taxon>
        <taxon>Flavobacteriaceae</taxon>
        <taxon>Flavobacterium</taxon>
    </lineage>
</organism>
<evidence type="ECO:0000313" key="3">
    <source>
        <dbReference type="Proteomes" id="UP001393056"/>
    </source>
</evidence>